<dbReference type="NCBIfam" id="TIGR00231">
    <property type="entry name" value="small_GTP"/>
    <property type="match status" value="1"/>
</dbReference>
<dbReference type="SMART" id="SM00175">
    <property type="entry name" value="RAB"/>
    <property type="match status" value="1"/>
</dbReference>
<dbReference type="InterPro" id="IPR024156">
    <property type="entry name" value="Small_GTPase_ARF"/>
</dbReference>
<proteinExistence type="inferred from homology"/>
<sequence length="296" mass="31907">MFSLLSGFLRWLWSTSEVKIAILGLDGAGKTTLLNHLKGRSQLDTIPTIGFNLAKVKIGSVSAIFWDLGGQLAFRSVWQKYYSETDGVLFLVDSSDADRFGEARKCLHGVLSHPDLGTVPVLLLANKQDLPQAAHVDEIARRLELKTVEVANPSPQIPIERPPVPMRSEPAVPRKELVADDGDLAASPGSSKAGDATHEGNGGLLLGSSDAKEPSPAVDKSCTKDDGFTERKIGSSDSIEDGSRCRPRATHLRIHPCSALKSPTNAVEGVKWLISTVTQERRPSGAFLRRGSTKSH</sequence>
<dbReference type="Pfam" id="PF00025">
    <property type="entry name" value="Arf"/>
    <property type="match status" value="1"/>
</dbReference>
<dbReference type="GO" id="GO:0005525">
    <property type="term" value="F:GTP binding"/>
    <property type="evidence" value="ECO:0007669"/>
    <property type="project" value="UniProtKB-KW"/>
</dbReference>
<keyword evidence="5" id="KW-0460">Magnesium</keyword>
<dbReference type="GO" id="GO:0043001">
    <property type="term" value="P:Golgi to plasma membrane protein transport"/>
    <property type="evidence" value="ECO:0007669"/>
    <property type="project" value="TreeGrafter"/>
</dbReference>
<dbReference type="GO" id="GO:0005794">
    <property type="term" value="C:Golgi apparatus"/>
    <property type="evidence" value="ECO:0007669"/>
    <property type="project" value="TreeGrafter"/>
</dbReference>
<gene>
    <name evidence="9" type="ORF">Vbra_13023</name>
</gene>
<keyword evidence="10" id="KW-1185">Reference proteome</keyword>
<dbReference type="Gene3D" id="3.40.50.300">
    <property type="entry name" value="P-loop containing nucleotide triphosphate hydrolases"/>
    <property type="match status" value="1"/>
</dbReference>
<dbReference type="PRINTS" id="PR00328">
    <property type="entry name" value="SAR1GTPBP"/>
</dbReference>
<feature type="binding site" evidence="4">
    <location>
        <begin position="24"/>
        <end position="31"/>
    </location>
    <ligand>
        <name>GTP</name>
        <dbReference type="ChEBI" id="CHEBI:37565"/>
    </ligand>
</feature>
<feature type="binding site" evidence="5">
    <location>
        <position position="48"/>
    </location>
    <ligand>
        <name>Mg(2+)</name>
        <dbReference type="ChEBI" id="CHEBI:18420"/>
    </ligand>
</feature>
<keyword evidence="3 4" id="KW-0342">GTP-binding</keyword>
<dbReference type="InterPro" id="IPR006689">
    <property type="entry name" value="Small_GTPase_ARF/SAR"/>
</dbReference>
<dbReference type="GO" id="GO:0003924">
    <property type="term" value="F:GTPase activity"/>
    <property type="evidence" value="ECO:0007669"/>
    <property type="project" value="InterPro"/>
</dbReference>
<feature type="binding site" evidence="4">
    <location>
        <position position="70"/>
    </location>
    <ligand>
        <name>GTP</name>
        <dbReference type="ChEBI" id="CHEBI:37565"/>
    </ligand>
</feature>
<keyword evidence="5" id="KW-0479">Metal-binding</keyword>
<dbReference type="EMBL" id="CDMY01000301">
    <property type="protein sequence ID" value="CEM00888.1"/>
    <property type="molecule type" value="Genomic_DNA"/>
</dbReference>
<evidence type="ECO:0000313" key="10">
    <source>
        <dbReference type="Proteomes" id="UP000041254"/>
    </source>
</evidence>
<dbReference type="SUPFAM" id="SSF52540">
    <property type="entry name" value="P-loop containing nucleoside triphosphate hydrolases"/>
    <property type="match status" value="1"/>
</dbReference>
<evidence type="ECO:0000256" key="6">
    <source>
        <dbReference type="RuleBase" id="RU003925"/>
    </source>
</evidence>
<organism evidence="9 10">
    <name type="scientific">Vitrella brassicaformis (strain CCMP3155)</name>
    <dbReference type="NCBI Taxonomy" id="1169540"/>
    <lineage>
        <taxon>Eukaryota</taxon>
        <taxon>Sar</taxon>
        <taxon>Alveolata</taxon>
        <taxon>Colpodellida</taxon>
        <taxon>Vitrellaceae</taxon>
        <taxon>Vitrella</taxon>
    </lineage>
</organism>
<dbReference type="AlphaFoldDB" id="A0A0G4ESJ4"/>
<dbReference type="CDD" id="cd00878">
    <property type="entry name" value="Arf_Arl"/>
    <property type="match status" value="1"/>
</dbReference>
<name>A0A0G4ESJ4_VITBC</name>
<evidence type="ECO:0000256" key="2">
    <source>
        <dbReference type="ARBA" id="ARBA00022741"/>
    </source>
</evidence>
<dbReference type="FunFam" id="3.40.50.300:FF:001166">
    <property type="entry name" value="ADP-ribosylation factor D"/>
    <property type="match status" value="1"/>
</dbReference>
<feature type="chain" id="PRO_5005187782" evidence="8">
    <location>
        <begin position="18"/>
        <end position="296"/>
    </location>
</feature>
<accession>A0A0G4ESJ4</accession>
<feature type="region of interest" description="Disordered" evidence="7">
    <location>
        <begin position="181"/>
        <end position="244"/>
    </location>
</feature>
<dbReference type="STRING" id="1169540.A0A0G4ESJ4"/>
<feature type="signal peptide" evidence="8">
    <location>
        <begin position="1"/>
        <end position="17"/>
    </location>
</feature>
<evidence type="ECO:0000256" key="5">
    <source>
        <dbReference type="PIRSR" id="PIRSR606689-2"/>
    </source>
</evidence>
<evidence type="ECO:0000256" key="8">
    <source>
        <dbReference type="SAM" id="SignalP"/>
    </source>
</evidence>
<dbReference type="InterPro" id="IPR005225">
    <property type="entry name" value="Small_GTP-bd"/>
</dbReference>
<dbReference type="PhylomeDB" id="A0A0G4ESJ4"/>
<keyword evidence="2 4" id="KW-0547">Nucleotide-binding</keyword>
<dbReference type="SMART" id="SM00177">
    <property type="entry name" value="ARF"/>
    <property type="match status" value="1"/>
</dbReference>
<dbReference type="InterPro" id="IPR027417">
    <property type="entry name" value="P-loop_NTPase"/>
</dbReference>
<feature type="binding site" evidence="4">
    <location>
        <begin position="126"/>
        <end position="129"/>
    </location>
    <ligand>
        <name>GTP</name>
        <dbReference type="ChEBI" id="CHEBI:37565"/>
    </ligand>
</feature>
<dbReference type="GO" id="GO:0046872">
    <property type="term" value="F:metal ion binding"/>
    <property type="evidence" value="ECO:0007669"/>
    <property type="project" value="UniProtKB-KW"/>
</dbReference>
<feature type="compositionally biased region" description="Basic and acidic residues" evidence="7">
    <location>
        <begin position="221"/>
        <end position="234"/>
    </location>
</feature>
<evidence type="ECO:0000256" key="1">
    <source>
        <dbReference type="ARBA" id="ARBA00010290"/>
    </source>
</evidence>
<dbReference type="PANTHER" id="PTHR45909">
    <property type="entry name" value="ADP-RIBOSYLATION FACTOR-RELATED PROTEIN 1"/>
    <property type="match status" value="1"/>
</dbReference>
<feature type="binding site" evidence="5">
    <location>
        <position position="31"/>
    </location>
    <ligand>
        <name>Mg(2+)</name>
        <dbReference type="ChEBI" id="CHEBI:18420"/>
    </ligand>
</feature>
<dbReference type="OrthoDB" id="414781at2759"/>
<dbReference type="GO" id="GO:0006886">
    <property type="term" value="P:intracellular protein transport"/>
    <property type="evidence" value="ECO:0007669"/>
    <property type="project" value="TreeGrafter"/>
</dbReference>
<evidence type="ECO:0000256" key="4">
    <source>
        <dbReference type="PIRSR" id="PIRSR606689-1"/>
    </source>
</evidence>
<dbReference type="Proteomes" id="UP000041254">
    <property type="component" value="Unassembled WGS sequence"/>
</dbReference>
<evidence type="ECO:0000256" key="7">
    <source>
        <dbReference type="SAM" id="MobiDB-lite"/>
    </source>
</evidence>
<comment type="similarity">
    <text evidence="1 6">Belongs to the small GTPase superfamily. Arf family.</text>
</comment>
<dbReference type="PROSITE" id="PS51417">
    <property type="entry name" value="ARF"/>
    <property type="match status" value="1"/>
</dbReference>
<evidence type="ECO:0000256" key="3">
    <source>
        <dbReference type="ARBA" id="ARBA00023134"/>
    </source>
</evidence>
<dbReference type="InParanoid" id="A0A0G4ESJ4"/>
<reference evidence="9 10" key="1">
    <citation type="submission" date="2014-11" db="EMBL/GenBank/DDBJ databases">
        <authorList>
            <person name="Zhu J."/>
            <person name="Qi W."/>
            <person name="Song R."/>
        </authorList>
    </citation>
    <scope>NUCLEOTIDE SEQUENCE [LARGE SCALE GENOMIC DNA]</scope>
</reference>
<dbReference type="PANTHER" id="PTHR45909:SF1">
    <property type="entry name" value="ADP-RIBOSYLATION FACTOR-RELATED PROTEIN 1"/>
    <property type="match status" value="1"/>
</dbReference>
<dbReference type="GO" id="GO:0034067">
    <property type="term" value="P:protein localization to Golgi apparatus"/>
    <property type="evidence" value="ECO:0007669"/>
    <property type="project" value="TreeGrafter"/>
</dbReference>
<evidence type="ECO:0000313" key="9">
    <source>
        <dbReference type="EMBL" id="CEM00888.1"/>
    </source>
</evidence>
<dbReference type="SMART" id="SM00178">
    <property type="entry name" value="SAR"/>
    <property type="match status" value="1"/>
</dbReference>
<protein>
    <submittedName>
        <fullName evidence="9">Uncharacterized protein</fullName>
    </submittedName>
</protein>
<keyword evidence="8" id="KW-0732">Signal</keyword>
<dbReference type="VEuPathDB" id="CryptoDB:Vbra_13023"/>